<gene>
    <name evidence="2" type="ORF">LACBIDRAFT_295818</name>
</gene>
<name>B0DYR7_LACBS</name>
<keyword evidence="1" id="KW-0732">Signal</keyword>
<proteinExistence type="predicted"/>
<evidence type="ECO:0000313" key="2">
    <source>
        <dbReference type="EMBL" id="EDR00295.1"/>
    </source>
</evidence>
<feature type="chain" id="PRO_5002747406" evidence="1">
    <location>
        <begin position="24"/>
        <end position="159"/>
    </location>
</feature>
<feature type="signal peptide" evidence="1">
    <location>
        <begin position="1"/>
        <end position="23"/>
    </location>
</feature>
<dbReference type="HOGENOM" id="CLU_1661045_0_0_1"/>
<dbReference type="RefSeq" id="XP_001889047.1">
    <property type="nucleotide sequence ID" value="XM_001889012.1"/>
</dbReference>
<dbReference type="InParanoid" id="B0DYR7"/>
<evidence type="ECO:0000313" key="3">
    <source>
        <dbReference type="Proteomes" id="UP000001194"/>
    </source>
</evidence>
<protein>
    <submittedName>
        <fullName evidence="2">Predicted protein</fullName>
    </submittedName>
</protein>
<dbReference type="EMBL" id="DS547151">
    <property type="protein sequence ID" value="EDR00295.1"/>
    <property type="molecule type" value="Genomic_DNA"/>
</dbReference>
<keyword evidence="3" id="KW-1185">Reference proteome</keyword>
<dbReference type="AlphaFoldDB" id="B0DYR7"/>
<reference evidence="2 3" key="1">
    <citation type="journal article" date="2008" name="Nature">
        <title>The genome of Laccaria bicolor provides insights into mycorrhizal symbiosis.</title>
        <authorList>
            <person name="Martin F."/>
            <person name="Aerts A."/>
            <person name="Ahren D."/>
            <person name="Brun A."/>
            <person name="Danchin E.G.J."/>
            <person name="Duchaussoy F."/>
            <person name="Gibon J."/>
            <person name="Kohler A."/>
            <person name="Lindquist E."/>
            <person name="Pereda V."/>
            <person name="Salamov A."/>
            <person name="Shapiro H.J."/>
            <person name="Wuyts J."/>
            <person name="Blaudez D."/>
            <person name="Buee M."/>
            <person name="Brokstein P."/>
            <person name="Canbaeck B."/>
            <person name="Cohen D."/>
            <person name="Courty P.E."/>
            <person name="Coutinho P.M."/>
            <person name="Delaruelle C."/>
            <person name="Detter J.C."/>
            <person name="Deveau A."/>
            <person name="DiFazio S."/>
            <person name="Duplessis S."/>
            <person name="Fraissinet-Tachet L."/>
            <person name="Lucic E."/>
            <person name="Frey-Klett P."/>
            <person name="Fourrey C."/>
            <person name="Feussner I."/>
            <person name="Gay G."/>
            <person name="Grimwood J."/>
            <person name="Hoegger P.J."/>
            <person name="Jain P."/>
            <person name="Kilaru S."/>
            <person name="Labbe J."/>
            <person name="Lin Y.C."/>
            <person name="Legue V."/>
            <person name="Le Tacon F."/>
            <person name="Marmeisse R."/>
            <person name="Melayah D."/>
            <person name="Montanini B."/>
            <person name="Muratet M."/>
            <person name="Nehls U."/>
            <person name="Niculita-Hirzel H."/>
            <person name="Oudot-Le Secq M.P."/>
            <person name="Peter M."/>
            <person name="Quesneville H."/>
            <person name="Rajashekar B."/>
            <person name="Reich M."/>
            <person name="Rouhier N."/>
            <person name="Schmutz J."/>
            <person name="Yin T."/>
            <person name="Chalot M."/>
            <person name="Henrissat B."/>
            <person name="Kuees U."/>
            <person name="Lucas S."/>
            <person name="Van de Peer Y."/>
            <person name="Podila G.K."/>
            <person name="Polle A."/>
            <person name="Pukkila P.J."/>
            <person name="Richardson P.M."/>
            <person name="Rouze P."/>
            <person name="Sanders I.R."/>
            <person name="Stajich J.E."/>
            <person name="Tunlid A."/>
            <person name="Tuskan G."/>
            <person name="Grigoriev I.V."/>
        </authorList>
    </citation>
    <scope>NUCLEOTIDE SEQUENCE [LARGE SCALE GENOMIC DNA]</scope>
    <source>
        <strain evidence="3">S238N-H82 / ATCC MYA-4686</strain>
    </source>
</reference>
<dbReference type="KEGG" id="lbc:LACBIDRAFT_295818"/>
<evidence type="ECO:0000256" key="1">
    <source>
        <dbReference type="SAM" id="SignalP"/>
    </source>
</evidence>
<dbReference type="Proteomes" id="UP000001194">
    <property type="component" value="Unassembled WGS sequence"/>
</dbReference>
<dbReference type="GeneID" id="6084693"/>
<organism evidence="3">
    <name type="scientific">Laccaria bicolor (strain S238N-H82 / ATCC MYA-4686)</name>
    <name type="common">Bicoloured deceiver</name>
    <name type="synonym">Laccaria laccata var. bicolor</name>
    <dbReference type="NCBI Taxonomy" id="486041"/>
    <lineage>
        <taxon>Eukaryota</taxon>
        <taxon>Fungi</taxon>
        <taxon>Dikarya</taxon>
        <taxon>Basidiomycota</taxon>
        <taxon>Agaricomycotina</taxon>
        <taxon>Agaricomycetes</taxon>
        <taxon>Agaricomycetidae</taxon>
        <taxon>Agaricales</taxon>
        <taxon>Agaricineae</taxon>
        <taxon>Hydnangiaceae</taxon>
        <taxon>Laccaria</taxon>
    </lineage>
</organism>
<dbReference type="OrthoDB" id="10339007at2759"/>
<accession>B0DYR7</accession>
<sequence>MAFSILTLVLIASTLRLTALVSANTDLAHADRTRRPQPIPQAHQMMKGPSTRSCPHVDKEGYSLDFQSEDTKSMRCVYKSPVDDEKEAYCLYDKDSGALTLDHHNDKCPAAAVGYRYLNKPDRRRSRIPIPHSPRHPSAVCASCDGMKLRQALGERKHA</sequence>